<reference evidence="2 3" key="1">
    <citation type="submission" date="2019-07" db="EMBL/GenBank/DDBJ databases">
        <title>Annotation for the trematode Paragonimus westermani.</title>
        <authorList>
            <person name="Choi Y.-J."/>
        </authorList>
    </citation>
    <scope>NUCLEOTIDE SEQUENCE [LARGE SCALE GENOMIC DNA]</scope>
    <source>
        <strain evidence="2">180907_Pwestermani</strain>
    </source>
</reference>
<dbReference type="EMBL" id="JTDF01000970">
    <property type="protein sequence ID" value="KAF8570687.1"/>
    <property type="molecule type" value="Genomic_DNA"/>
</dbReference>
<protein>
    <submittedName>
        <fullName evidence="2">Uncharacterized protein</fullName>
    </submittedName>
</protein>
<organism evidence="2 3">
    <name type="scientific">Paragonimus westermani</name>
    <dbReference type="NCBI Taxonomy" id="34504"/>
    <lineage>
        <taxon>Eukaryota</taxon>
        <taxon>Metazoa</taxon>
        <taxon>Spiralia</taxon>
        <taxon>Lophotrochozoa</taxon>
        <taxon>Platyhelminthes</taxon>
        <taxon>Trematoda</taxon>
        <taxon>Digenea</taxon>
        <taxon>Plagiorchiida</taxon>
        <taxon>Troglotremata</taxon>
        <taxon>Troglotrematidae</taxon>
        <taxon>Paragonimus</taxon>
    </lineage>
</organism>
<feature type="compositionally biased region" description="Low complexity" evidence="1">
    <location>
        <begin position="37"/>
        <end position="51"/>
    </location>
</feature>
<gene>
    <name evidence="2" type="ORF">P879_05608</name>
</gene>
<dbReference type="OrthoDB" id="10408011at2759"/>
<name>A0A8T0DVE4_9TREM</name>
<feature type="region of interest" description="Disordered" evidence="1">
    <location>
        <begin position="23"/>
        <end position="51"/>
    </location>
</feature>
<proteinExistence type="predicted"/>
<dbReference type="AlphaFoldDB" id="A0A8T0DVE4"/>
<sequence>MNSETQGLKWEIQMKKTNMLHYLPKHGDSNMESNPRQSHLSQYSESESVSVQQPNVNVYEGYHTIPLPIRETGHNSQRSAYAIEEAQELQSSENETLKLRREYLKTQVALLEAQKDNLDKSNLIRGLVSESTLNEINPHPKYECDDRYKKLVEELQQQVSCKR</sequence>
<evidence type="ECO:0000313" key="3">
    <source>
        <dbReference type="Proteomes" id="UP000699462"/>
    </source>
</evidence>
<keyword evidence="3" id="KW-1185">Reference proteome</keyword>
<accession>A0A8T0DVE4</accession>
<comment type="caution">
    <text evidence="2">The sequence shown here is derived from an EMBL/GenBank/DDBJ whole genome shotgun (WGS) entry which is preliminary data.</text>
</comment>
<dbReference type="Proteomes" id="UP000699462">
    <property type="component" value="Unassembled WGS sequence"/>
</dbReference>
<evidence type="ECO:0000313" key="2">
    <source>
        <dbReference type="EMBL" id="KAF8570687.1"/>
    </source>
</evidence>
<evidence type="ECO:0000256" key="1">
    <source>
        <dbReference type="SAM" id="MobiDB-lite"/>
    </source>
</evidence>